<accession>A0A6A5BGJ7</accession>
<dbReference type="Gene3D" id="3.40.1770.10">
    <property type="entry name" value="Urocanase superfamily"/>
    <property type="match status" value="1"/>
</dbReference>
<keyword evidence="14" id="KW-1185">Reference proteome</keyword>
<evidence type="ECO:0000259" key="10">
    <source>
        <dbReference type="Pfam" id="PF01175"/>
    </source>
</evidence>
<comment type="pathway">
    <text evidence="2">Amino-acid degradation; L-histidine degradation into L-glutamate; N-formimidoyl-L-glutamate from L-histidine: step 2/3.</text>
</comment>
<dbReference type="InterPro" id="IPR035085">
    <property type="entry name" value="Urocanase_Rossmann-like"/>
</dbReference>
<dbReference type="PANTHER" id="PTHR12216">
    <property type="entry name" value="UROCANATE HYDRATASE"/>
    <property type="match status" value="1"/>
</dbReference>
<evidence type="ECO:0000256" key="7">
    <source>
        <dbReference type="ARBA" id="ARBA00023239"/>
    </source>
</evidence>
<comment type="similarity">
    <text evidence="3">Belongs to the urocanase family.</text>
</comment>
<evidence type="ECO:0000256" key="8">
    <source>
        <dbReference type="ARBA" id="ARBA00031640"/>
    </source>
</evidence>
<dbReference type="OMA" id="VHFQGLP"/>
<dbReference type="GO" id="GO:0019556">
    <property type="term" value="P:L-histidine catabolic process to glutamate and formamide"/>
    <property type="evidence" value="ECO:0007669"/>
    <property type="project" value="UniProtKB-UniPathway"/>
</dbReference>
<dbReference type="EMBL" id="VFQX01000061">
    <property type="protein sequence ID" value="KAF0973164.1"/>
    <property type="molecule type" value="Genomic_DNA"/>
</dbReference>
<dbReference type="InterPro" id="IPR023637">
    <property type="entry name" value="Urocanase-like"/>
</dbReference>
<dbReference type="VEuPathDB" id="AmoebaDB:NF0033940"/>
<dbReference type="SUPFAM" id="SSF111326">
    <property type="entry name" value="Urocanase"/>
    <property type="match status" value="1"/>
</dbReference>
<organism evidence="13 14">
    <name type="scientific">Naegleria fowleri</name>
    <name type="common">Brain eating amoeba</name>
    <dbReference type="NCBI Taxonomy" id="5763"/>
    <lineage>
        <taxon>Eukaryota</taxon>
        <taxon>Discoba</taxon>
        <taxon>Heterolobosea</taxon>
        <taxon>Tetramitia</taxon>
        <taxon>Eutetramitia</taxon>
        <taxon>Vahlkampfiidae</taxon>
        <taxon>Naegleria</taxon>
    </lineage>
</organism>
<dbReference type="PANTHER" id="PTHR12216:SF3">
    <property type="entry name" value="UROCANATE HYDRATASE"/>
    <property type="match status" value="1"/>
</dbReference>
<dbReference type="OrthoDB" id="194468at2759"/>
<evidence type="ECO:0000256" key="9">
    <source>
        <dbReference type="ARBA" id="ARBA00047623"/>
    </source>
</evidence>
<dbReference type="GO" id="GO:0019557">
    <property type="term" value="P:L-histidine catabolic process to glutamate and formate"/>
    <property type="evidence" value="ECO:0007669"/>
    <property type="project" value="UniProtKB-UniPathway"/>
</dbReference>
<feature type="domain" description="Urocanase C-terminal" evidence="12">
    <location>
        <begin position="447"/>
        <end position="653"/>
    </location>
</feature>
<gene>
    <name evidence="13" type="ORF">FDP41_008371</name>
</gene>
<dbReference type="NCBIfam" id="NF003820">
    <property type="entry name" value="PRK05414.1"/>
    <property type="match status" value="1"/>
</dbReference>
<keyword evidence="6" id="KW-0520">NAD</keyword>
<dbReference type="FunFam" id="3.40.50.10730:FF:000002">
    <property type="entry name" value="Urocanate hydratase 1"/>
    <property type="match status" value="1"/>
</dbReference>
<evidence type="ECO:0000256" key="2">
    <source>
        <dbReference type="ARBA" id="ARBA00004794"/>
    </source>
</evidence>
<dbReference type="VEuPathDB" id="AmoebaDB:FDP41_008371"/>
<dbReference type="InterPro" id="IPR036190">
    <property type="entry name" value="Urocanase_sf"/>
</dbReference>
<dbReference type="InterPro" id="IPR038364">
    <property type="entry name" value="Urocanase_central_sf"/>
</dbReference>
<dbReference type="InterPro" id="IPR055351">
    <property type="entry name" value="Urocanase"/>
</dbReference>
<dbReference type="InterPro" id="IPR035401">
    <property type="entry name" value="Urocanase_C"/>
</dbReference>
<feature type="domain" description="Urocanase Rossmann-like" evidence="10">
    <location>
        <begin position="227"/>
        <end position="444"/>
    </location>
</feature>
<evidence type="ECO:0000256" key="4">
    <source>
        <dbReference type="ARBA" id="ARBA00011992"/>
    </source>
</evidence>
<proteinExistence type="inferred from homology"/>
<reference evidence="13 14" key="1">
    <citation type="journal article" date="2019" name="Sci. Rep.">
        <title>Nanopore sequencing improves the draft genome of the human pathogenic amoeba Naegleria fowleri.</title>
        <authorList>
            <person name="Liechti N."/>
            <person name="Schurch N."/>
            <person name="Bruggmann R."/>
            <person name="Wittwer M."/>
        </authorList>
    </citation>
    <scope>NUCLEOTIDE SEQUENCE [LARGE SCALE GENOMIC DNA]</scope>
    <source>
        <strain evidence="13 14">ATCC 30894</strain>
    </source>
</reference>
<evidence type="ECO:0000256" key="6">
    <source>
        <dbReference type="ARBA" id="ARBA00023027"/>
    </source>
</evidence>
<feature type="domain" description="Urocanase N-terminal" evidence="11">
    <location>
        <begin position="98"/>
        <end position="224"/>
    </location>
</feature>
<dbReference type="AlphaFoldDB" id="A0A6A5BGJ7"/>
<dbReference type="EC" id="4.2.1.49" evidence="4"/>
<dbReference type="PROSITE" id="PS01233">
    <property type="entry name" value="UROCANASE"/>
    <property type="match status" value="1"/>
</dbReference>
<dbReference type="VEuPathDB" id="AmoebaDB:NfTy_093810"/>
<dbReference type="Pfam" id="PF17392">
    <property type="entry name" value="Urocanase_C"/>
    <property type="match status" value="1"/>
</dbReference>
<dbReference type="Gene3D" id="3.40.50.10730">
    <property type="entry name" value="Urocanase like domains"/>
    <property type="match status" value="1"/>
</dbReference>
<dbReference type="Proteomes" id="UP000444721">
    <property type="component" value="Unassembled WGS sequence"/>
</dbReference>
<evidence type="ECO:0000313" key="13">
    <source>
        <dbReference type="EMBL" id="KAF0973164.1"/>
    </source>
</evidence>
<protein>
    <recommendedName>
        <fullName evidence="4">urocanate hydratase</fullName>
        <ecNumber evidence="4">4.2.1.49</ecNumber>
    </recommendedName>
    <alternativeName>
        <fullName evidence="8">Imidazolonepropionate hydrolase</fullName>
    </alternativeName>
</protein>
<dbReference type="PIRSF" id="PIRSF001423">
    <property type="entry name" value="Urocanate_hydrat"/>
    <property type="match status" value="1"/>
</dbReference>
<dbReference type="FunFam" id="3.40.1770.10:FF:000002">
    <property type="entry name" value="Urocanate hydratase 1"/>
    <property type="match status" value="1"/>
</dbReference>
<evidence type="ECO:0000256" key="5">
    <source>
        <dbReference type="ARBA" id="ARBA00022808"/>
    </source>
</evidence>
<comment type="caution">
    <text evidence="13">The sequence shown here is derived from an EMBL/GenBank/DDBJ whole genome shotgun (WGS) entry which is preliminary data.</text>
</comment>
<dbReference type="RefSeq" id="XP_044557877.1">
    <property type="nucleotide sequence ID" value="XM_044712217.1"/>
</dbReference>
<dbReference type="HAMAP" id="MF_00577">
    <property type="entry name" value="HutU"/>
    <property type="match status" value="1"/>
</dbReference>
<dbReference type="GO" id="GO:0016153">
    <property type="term" value="F:urocanate hydratase activity"/>
    <property type="evidence" value="ECO:0007669"/>
    <property type="project" value="UniProtKB-EC"/>
</dbReference>
<evidence type="ECO:0000256" key="1">
    <source>
        <dbReference type="ARBA" id="ARBA00001911"/>
    </source>
</evidence>
<sequence>MQPSIRDELAVLAKGIPQDSLPPKLSYSEMRDPSVPHAPIKNIDRILPNKQDQKQAVANALRYFPKKFHQELAEEFIYELKTFGHIYMYRFRPRNFEMKAYSVEDYPAKCKHAAAIMVMICNNLDPRVAQFPHELVTYGGNGSVLSNWGQFLLLMKYLSEMTEEQTLVMYSGHPLGLFPSSPMNPRVMITNGLVVPNFSSRDDYERLYAMGNTIYGQMTAGSYCYIGPQGIVHGTTLVVLNAGRKYLSLEDLSGKVFVTSGLGGMSGAQPKAGVICGCITVVAEVNADALNKRLNQGWLKESVGTDLDKCIQRIKEARKNKEVTSIGYLGNIVDLWERLAKEDELLVELGSDQTSLHNPHAGGYYPVGYSYEESNKIMKEDPEKFKQLVSESLRRQVAAINSLTNRGMRFWDYGNCFLYEASRAGADILKDNGDFKYTSYVQDIMGDIFSLGFGPFRWVCLSGNEKDLETTDQIAAQVIKSLMEKAPIKPAQQYKDNYKWIVQAGENKLVVGSQARILYSDIEGRMQIALEFNKAIREGRISGPIALSRDHHDVSGADSPFRETSNIYDGSNITADMSTHTFAGNAIRGATWCALHNGGGTGFGLASNCGFGLVLDGTEDADERAKNVLFWDVSNGLARRSWSGNNNAYETIHRAMEVNPNLKVTIPEFCDLDQLNL</sequence>
<keyword evidence="5" id="KW-0369">Histidine metabolism</keyword>
<dbReference type="InterPro" id="IPR023636">
    <property type="entry name" value="Urocanase_CS"/>
</dbReference>
<comment type="cofactor">
    <cofactor evidence="1">
        <name>NAD(+)</name>
        <dbReference type="ChEBI" id="CHEBI:57540"/>
    </cofactor>
</comment>
<dbReference type="UniPathway" id="UPA00379">
    <property type="reaction ID" value="UER00550"/>
</dbReference>
<comment type="catalytic activity">
    <reaction evidence="9">
        <text>4-imidazolone-5-propanoate = trans-urocanate + H2O</text>
        <dbReference type="Rhea" id="RHEA:13101"/>
        <dbReference type="ChEBI" id="CHEBI:15377"/>
        <dbReference type="ChEBI" id="CHEBI:17771"/>
        <dbReference type="ChEBI" id="CHEBI:77893"/>
        <dbReference type="EC" id="4.2.1.49"/>
    </reaction>
</comment>
<dbReference type="Pfam" id="PF17391">
    <property type="entry name" value="Urocanase_N"/>
    <property type="match status" value="1"/>
</dbReference>
<dbReference type="GeneID" id="68115589"/>
<evidence type="ECO:0000256" key="3">
    <source>
        <dbReference type="ARBA" id="ARBA00007578"/>
    </source>
</evidence>
<keyword evidence="7" id="KW-0456">Lyase</keyword>
<name>A0A6A5BGJ7_NAEFO</name>
<evidence type="ECO:0000259" key="12">
    <source>
        <dbReference type="Pfam" id="PF17392"/>
    </source>
</evidence>
<dbReference type="Pfam" id="PF01175">
    <property type="entry name" value="Urocanase"/>
    <property type="match status" value="1"/>
</dbReference>
<evidence type="ECO:0000313" key="14">
    <source>
        <dbReference type="Proteomes" id="UP000444721"/>
    </source>
</evidence>
<dbReference type="InterPro" id="IPR035400">
    <property type="entry name" value="Urocanase_N"/>
</dbReference>
<evidence type="ECO:0000259" key="11">
    <source>
        <dbReference type="Pfam" id="PF17391"/>
    </source>
</evidence>